<accession>A0A9J6RGX7</accession>
<evidence type="ECO:0000313" key="3">
    <source>
        <dbReference type="Proteomes" id="UP001084197"/>
    </source>
</evidence>
<keyword evidence="3" id="KW-1185">Reference proteome</keyword>
<dbReference type="AlphaFoldDB" id="A0A9J6RGX7"/>
<feature type="transmembrane region" description="Helical" evidence="1">
    <location>
        <begin position="33"/>
        <end position="50"/>
    </location>
</feature>
<evidence type="ECO:0000313" key="2">
    <source>
        <dbReference type="EMBL" id="MCZ0704393.1"/>
    </source>
</evidence>
<proteinExistence type="predicted"/>
<dbReference type="EMBL" id="JAPRAT010000035">
    <property type="protein sequence ID" value="MCZ0704393.1"/>
    <property type="molecule type" value="Genomic_DNA"/>
</dbReference>
<comment type="caution">
    <text evidence="2">The sequence shown here is derived from an EMBL/GenBank/DDBJ whole genome shotgun (WGS) entry which is preliminary data.</text>
</comment>
<organism evidence="2 3">
    <name type="scientific">Natronobacillus azotifigens</name>
    <dbReference type="NCBI Taxonomy" id="472978"/>
    <lineage>
        <taxon>Bacteria</taxon>
        <taxon>Bacillati</taxon>
        <taxon>Bacillota</taxon>
        <taxon>Bacilli</taxon>
        <taxon>Bacillales</taxon>
        <taxon>Bacillaceae</taxon>
        <taxon>Natronobacillus</taxon>
    </lineage>
</organism>
<reference evidence="2" key="1">
    <citation type="submission" date="2022-11" db="EMBL/GenBank/DDBJ databases">
        <title>WGS of Natronobacillus azotifigens 24KS-1, an anaerobic diazotrophic haloalkaliphile from soda-rich habitats.</title>
        <authorList>
            <person name="Sorokin D.Y."/>
            <person name="Merkel A.Y."/>
        </authorList>
    </citation>
    <scope>NUCLEOTIDE SEQUENCE</scope>
    <source>
        <strain evidence="2">24KS-1</strain>
    </source>
</reference>
<gene>
    <name evidence="2" type="ORF">OWO01_14380</name>
</gene>
<keyword evidence="1" id="KW-0812">Transmembrane</keyword>
<sequence>MIKLKFYYISVSFVLPFILITILKTAINVDRPIDMIIGGLLFIIFSKLFTKPFEKWIVTNNKEDQLWDWAFDDGLSFERGNLYAIFLIASIVVEVNPM</sequence>
<keyword evidence="1" id="KW-1133">Transmembrane helix</keyword>
<protein>
    <submittedName>
        <fullName evidence="2">Uncharacterized protein</fullName>
    </submittedName>
</protein>
<evidence type="ECO:0000256" key="1">
    <source>
        <dbReference type="SAM" id="Phobius"/>
    </source>
</evidence>
<keyword evidence="1" id="KW-0472">Membrane</keyword>
<dbReference type="RefSeq" id="WP_268781163.1">
    <property type="nucleotide sequence ID" value="NZ_JAPRAT010000035.1"/>
</dbReference>
<feature type="transmembrane region" description="Helical" evidence="1">
    <location>
        <begin position="7"/>
        <end position="27"/>
    </location>
</feature>
<name>A0A9J6RGX7_9BACI</name>
<dbReference type="Proteomes" id="UP001084197">
    <property type="component" value="Unassembled WGS sequence"/>
</dbReference>